<organism evidence="4 5">
    <name type="scientific">Luteolibacter ambystomatis</name>
    <dbReference type="NCBI Taxonomy" id="2824561"/>
    <lineage>
        <taxon>Bacteria</taxon>
        <taxon>Pseudomonadati</taxon>
        <taxon>Verrucomicrobiota</taxon>
        <taxon>Verrucomicrobiia</taxon>
        <taxon>Verrucomicrobiales</taxon>
        <taxon>Verrucomicrobiaceae</taxon>
        <taxon>Luteolibacter</taxon>
    </lineage>
</organism>
<dbReference type="Gene3D" id="3.30.750.70">
    <property type="entry name" value="4-hydroxybutyrate coenzyme like domains"/>
    <property type="match status" value="1"/>
</dbReference>
<dbReference type="InterPro" id="IPR000182">
    <property type="entry name" value="GNAT_dom"/>
</dbReference>
<dbReference type="EMBL" id="CP073100">
    <property type="protein sequence ID" value="QUE53007.1"/>
    <property type="molecule type" value="Genomic_DNA"/>
</dbReference>
<dbReference type="GO" id="GO:0006083">
    <property type="term" value="P:acetate metabolic process"/>
    <property type="evidence" value="ECO:0007669"/>
    <property type="project" value="InterPro"/>
</dbReference>
<dbReference type="Pfam" id="PF13302">
    <property type="entry name" value="Acetyltransf_3"/>
    <property type="match status" value="1"/>
</dbReference>
<dbReference type="InterPro" id="IPR016181">
    <property type="entry name" value="Acyl_CoA_acyltransferase"/>
</dbReference>
<dbReference type="InterPro" id="IPR026888">
    <property type="entry name" value="AcetylCoA_hyd_C"/>
</dbReference>
<evidence type="ECO:0000256" key="1">
    <source>
        <dbReference type="ARBA" id="ARBA00009632"/>
    </source>
</evidence>
<accession>A0A975PH62</accession>
<dbReference type="GO" id="GO:0008775">
    <property type="term" value="F:acetate CoA-transferase activity"/>
    <property type="evidence" value="ECO:0007669"/>
    <property type="project" value="InterPro"/>
</dbReference>
<evidence type="ECO:0000256" key="2">
    <source>
        <dbReference type="ARBA" id="ARBA00022679"/>
    </source>
</evidence>
<comment type="similarity">
    <text evidence="1">Belongs to the acetyl-CoA hydrolase/transferase family.</text>
</comment>
<dbReference type="InterPro" id="IPR003702">
    <property type="entry name" value="ActCoA_hydro_N"/>
</dbReference>
<dbReference type="Pfam" id="PF13336">
    <property type="entry name" value="AcetylCoA_hyd_C"/>
    <property type="match status" value="1"/>
</dbReference>
<keyword evidence="5" id="KW-1185">Reference proteome</keyword>
<dbReference type="EC" id="2.3.1.-" evidence="4"/>
<dbReference type="KEGG" id="lamb:KBB96_08960"/>
<dbReference type="InterPro" id="IPR038460">
    <property type="entry name" value="AcetylCoA_hyd_C_sf"/>
</dbReference>
<dbReference type="Proteomes" id="UP000676169">
    <property type="component" value="Chromosome"/>
</dbReference>
<keyword evidence="2 4" id="KW-0808">Transferase</keyword>
<dbReference type="InterPro" id="IPR046433">
    <property type="entry name" value="ActCoA_hydro"/>
</dbReference>
<proteinExistence type="inferred from homology"/>
<evidence type="ECO:0000313" key="5">
    <source>
        <dbReference type="Proteomes" id="UP000676169"/>
    </source>
</evidence>
<protein>
    <submittedName>
        <fullName evidence="4">GNAT family N-acetyltransferase</fullName>
        <ecNumber evidence="4">2.3.1.-</ecNumber>
    </submittedName>
</protein>
<evidence type="ECO:0000259" key="3">
    <source>
        <dbReference type="PROSITE" id="PS51186"/>
    </source>
</evidence>
<dbReference type="Gene3D" id="3.40.1080.20">
    <property type="entry name" value="Acetyl-CoA hydrolase/transferase C-terminal domain"/>
    <property type="match status" value="1"/>
</dbReference>
<reference evidence="4" key="1">
    <citation type="submission" date="2021-04" db="EMBL/GenBank/DDBJ databases">
        <title>Luteolibacter sp. 32A isolated from the skin of an Anderson's salamander (Ambystoma andersonii).</title>
        <authorList>
            <person name="Spergser J."/>
            <person name="Busse H.-J."/>
        </authorList>
    </citation>
    <scope>NUCLEOTIDE SEQUENCE</scope>
    <source>
        <strain evidence="4">32A</strain>
    </source>
</reference>
<evidence type="ECO:0000313" key="4">
    <source>
        <dbReference type="EMBL" id="QUE53007.1"/>
    </source>
</evidence>
<dbReference type="SUPFAM" id="SSF100950">
    <property type="entry name" value="NagB/RpiA/CoA transferase-like"/>
    <property type="match status" value="2"/>
</dbReference>
<dbReference type="PANTHER" id="PTHR21432:SF20">
    <property type="entry name" value="ACETYL-COA HYDROLASE"/>
    <property type="match status" value="1"/>
</dbReference>
<dbReference type="SUPFAM" id="SSF55729">
    <property type="entry name" value="Acyl-CoA N-acyltransferases (Nat)"/>
    <property type="match status" value="1"/>
</dbReference>
<dbReference type="RefSeq" id="WP_211634351.1">
    <property type="nucleotide sequence ID" value="NZ_CP073100.1"/>
</dbReference>
<keyword evidence="4" id="KW-0012">Acyltransferase</keyword>
<dbReference type="Gene3D" id="3.40.1080.10">
    <property type="entry name" value="Glutaconate Coenzyme A-transferase"/>
    <property type="match status" value="1"/>
</dbReference>
<feature type="domain" description="N-acetyltransferase" evidence="3">
    <location>
        <begin position="448"/>
        <end position="605"/>
    </location>
</feature>
<dbReference type="GO" id="GO:0016747">
    <property type="term" value="F:acyltransferase activity, transferring groups other than amino-acyl groups"/>
    <property type="evidence" value="ECO:0007669"/>
    <property type="project" value="InterPro"/>
</dbReference>
<gene>
    <name evidence="4" type="ORF">KBB96_08960</name>
</gene>
<dbReference type="PANTHER" id="PTHR21432">
    <property type="entry name" value="ACETYL-COA HYDROLASE-RELATED"/>
    <property type="match status" value="1"/>
</dbReference>
<sequence>MKPLDPAEWPRLVLPGSRVFLAGGASVPFALVGSMLARADQLKDIELVHIHGLGETPWIEPRYENVLRTNSFFLTPALREAVERGQADYTPCALSEVAWLFQNGQMPLDVALIQVTPPDENGMCSLGVSVDVVKAAVRSARTVIAQINPKMPRTGGDTLIPISRIDRFLESSAPLPEAVRETLDPRHEKLGHYAAQLIEDGSTIQVGLGNSPEAVARALVKHQHLGIHSGMFNDALMELVRCGAADHSRKNYKPGKIIASHVLGSRRLYKFVDGNPDVELHPSDWVNDPHRIARNDHMVAVNGAREIDLTGQVVRDSSGHRFYGGIGALQDFIRGAGRSKGGRPIIVLTSTSDDDGRSRIVTGLEPGSGVCTSRGDVHHVVTEYGVASIYGCSIRERVARLVEIAHPDHRESLLAGAQQRGWLPKYYTRPATSSGVERGWIQFPAGRFYYRPLHPSDMRGLQRFFYSHDEETIRLRYGYHRDRMTGESAYKLAAVDQSRDVALGLFTRDGSQEELRAIGRYYLDDDGTSAEAAFVVHESTRRNGMAGFLLGELAVVAKRRGIETLWASVLPTNHAMAGLFLSAGAKETSHPGEEDRIFRMKVERLAKDRKAYLERKHIHRIDR</sequence>
<dbReference type="AlphaFoldDB" id="A0A975PH62"/>
<dbReference type="Gene3D" id="3.40.630.30">
    <property type="match status" value="1"/>
</dbReference>
<dbReference type="Pfam" id="PF02550">
    <property type="entry name" value="AcetylCoA_hydro"/>
    <property type="match status" value="1"/>
</dbReference>
<name>A0A975PH62_9BACT</name>
<dbReference type="PROSITE" id="PS51186">
    <property type="entry name" value="GNAT"/>
    <property type="match status" value="1"/>
</dbReference>
<dbReference type="InterPro" id="IPR037171">
    <property type="entry name" value="NagB/RpiA_transferase-like"/>
</dbReference>